<protein>
    <submittedName>
        <fullName evidence="1">Str. FM013</fullName>
    </submittedName>
</protein>
<gene>
    <name evidence="1" type="ORF">PCAMFM013_S011g000148</name>
</gene>
<proteinExistence type="predicted"/>
<dbReference type="AlphaFoldDB" id="A0A0G4PD26"/>
<evidence type="ECO:0000313" key="1">
    <source>
        <dbReference type="EMBL" id="CRL24154.1"/>
    </source>
</evidence>
<dbReference type="Gene3D" id="1.25.40.20">
    <property type="entry name" value="Ankyrin repeat-containing domain"/>
    <property type="match status" value="1"/>
</dbReference>
<dbReference type="Proteomes" id="UP000053732">
    <property type="component" value="Unassembled WGS sequence"/>
</dbReference>
<accession>A0A0G4PD26</accession>
<name>A0A0G4PD26_PENC3</name>
<dbReference type="STRING" id="1429867.A0A0G4PD26"/>
<dbReference type="EMBL" id="HG793144">
    <property type="protein sequence ID" value="CRL24154.1"/>
    <property type="molecule type" value="Genomic_DNA"/>
</dbReference>
<dbReference type="InterPro" id="IPR036770">
    <property type="entry name" value="Ankyrin_rpt-contain_sf"/>
</dbReference>
<sequence length="82" mass="9582">MHRLVIRVQEMFDMHDVFAVNNDGDRLIYVIANREEDSVSLFQELLARGLDARRENNKRLSALDVAMAYGKQGILELFEREE</sequence>
<reference evidence="1 2" key="1">
    <citation type="journal article" date="2014" name="Nat. Commun.">
        <title>Multiple recent horizontal transfers of a large genomic region in cheese making fungi.</title>
        <authorList>
            <person name="Cheeseman K."/>
            <person name="Ropars J."/>
            <person name="Renault P."/>
            <person name="Dupont J."/>
            <person name="Gouzy J."/>
            <person name="Branca A."/>
            <person name="Abraham A.L."/>
            <person name="Ceppi M."/>
            <person name="Conseiller E."/>
            <person name="Debuchy R."/>
            <person name="Malagnac F."/>
            <person name="Goarin A."/>
            <person name="Silar P."/>
            <person name="Lacoste S."/>
            <person name="Sallet E."/>
            <person name="Bensimon A."/>
            <person name="Giraud T."/>
            <person name="Brygoo Y."/>
        </authorList>
    </citation>
    <scope>NUCLEOTIDE SEQUENCE [LARGE SCALE GENOMIC DNA]</scope>
    <source>
        <strain evidence="2">FM 013</strain>
    </source>
</reference>
<keyword evidence="2" id="KW-1185">Reference proteome</keyword>
<organism evidence="1 2">
    <name type="scientific">Penicillium camemberti (strain FM 013)</name>
    <dbReference type="NCBI Taxonomy" id="1429867"/>
    <lineage>
        <taxon>Eukaryota</taxon>
        <taxon>Fungi</taxon>
        <taxon>Dikarya</taxon>
        <taxon>Ascomycota</taxon>
        <taxon>Pezizomycotina</taxon>
        <taxon>Eurotiomycetes</taxon>
        <taxon>Eurotiomycetidae</taxon>
        <taxon>Eurotiales</taxon>
        <taxon>Aspergillaceae</taxon>
        <taxon>Penicillium</taxon>
    </lineage>
</organism>
<evidence type="ECO:0000313" key="2">
    <source>
        <dbReference type="Proteomes" id="UP000053732"/>
    </source>
</evidence>